<evidence type="ECO:0000313" key="1">
    <source>
        <dbReference type="EMBL" id="MBX40276.1"/>
    </source>
</evidence>
<protein>
    <submittedName>
        <fullName evidence="1">Uncharacterized protein</fullName>
    </submittedName>
</protein>
<name>A0A2P2NCT1_RHIMU</name>
<proteinExistence type="predicted"/>
<sequence>MSYCWKSGCHRPFFSQHNYLLMGNT</sequence>
<accession>A0A2P2NCT1</accession>
<dbReference type="AlphaFoldDB" id="A0A2P2NCT1"/>
<reference evidence="1" key="1">
    <citation type="submission" date="2018-02" db="EMBL/GenBank/DDBJ databases">
        <title>Rhizophora mucronata_Transcriptome.</title>
        <authorList>
            <person name="Meera S.P."/>
            <person name="Sreeshan A."/>
            <person name="Augustine A."/>
        </authorList>
    </citation>
    <scope>NUCLEOTIDE SEQUENCE</scope>
    <source>
        <tissue evidence="1">Leaf</tissue>
    </source>
</reference>
<organism evidence="1">
    <name type="scientific">Rhizophora mucronata</name>
    <name type="common">Asiatic mangrove</name>
    <dbReference type="NCBI Taxonomy" id="61149"/>
    <lineage>
        <taxon>Eukaryota</taxon>
        <taxon>Viridiplantae</taxon>
        <taxon>Streptophyta</taxon>
        <taxon>Embryophyta</taxon>
        <taxon>Tracheophyta</taxon>
        <taxon>Spermatophyta</taxon>
        <taxon>Magnoliopsida</taxon>
        <taxon>eudicotyledons</taxon>
        <taxon>Gunneridae</taxon>
        <taxon>Pentapetalae</taxon>
        <taxon>rosids</taxon>
        <taxon>fabids</taxon>
        <taxon>Malpighiales</taxon>
        <taxon>Rhizophoraceae</taxon>
        <taxon>Rhizophora</taxon>
    </lineage>
</organism>
<dbReference type="EMBL" id="GGEC01059792">
    <property type="protein sequence ID" value="MBX40276.1"/>
    <property type="molecule type" value="Transcribed_RNA"/>
</dbReference>